<keyword evidence="3 7" id="KW-0479">Metal-binding</keyword>
<evidence type="ECO:0000256" key="4">
    <source>
        <dbReference type="ARBA" id="ARBA00023002"/>
    </source>
</evidence>
<dbReference type="InterPro" id="IPR001128">
    <property type="entry name" value="Cyt_P450"/>
</dbReference>
<dbReference type="PRINTS" id="PR00463">
    <property type="entry name" value="EP450I"/>
</dbReference>
<evidence type="ECO:0000313" key="9">
    <source>
        <dbReference type="Proteomes" id="UP001305779"/>
    </source>
</evidence>
<organism evidence="8 9">
    <name type="scientific">Zasmidium cellare</name>
    <name type="common">Wine cellar mold</name>
    <name type="synonym">Racodium cellare</name>
    <dbReference type="NCBI Taxonomy" id="395010"/>
    <lineage>
        <taxon>Eukaryota</taxon>
        <taxon>Fungi</taxon>
        <taxon>Dikarya</taxon>
        <taxon>Ascomycota</taxon>
        <taxon>Pezizomycotina</taxon>
        <taxon>Dothideomycetes</taxon>
        <taxon>Dothideomycetidae</taxon>
        <taxon>Mycosphaerellales</taxon>
        <taxon>Mycosphaerellaceae</taxon>
        <taxon>Zasmidium</taxon>
    </lineage>
</organism>
<dbReference type="CDD" id="cd11062">
    <property type="entry name" value="CYP58-like"/>
    <property type="match status" value="1"/>
</dbReference>
<dbReference type="EMBL" id="JAXOVC010000002">
    <property type="protein sequence ID" value="KAK4504846.1"/>
    <property type="molecule type" value="Genomic_DNA"/>
</dbReference>
<evidence type="ECO:0000256" key="1">
    <source>
        <dbReference type="ARBA" id="ARBA00001971"/>
    </source>
</evidence>
<dbReference type="PANTHER" id="PTHR24305">
    <property type="entry name" value="CYTOCHROME P450"/>
    <property type="match status" value="1"/>
</dbReference>
<keyword evidence="6 7" id="KW-0503">Monooxygenase</keyword>
<evidence type="ECO:0000313" key="8">
    <source>
        <dbReference type="EMBL" id="KAK4504846.1"/>
    </source>
</evidence>
<dbReference type="InterPro" id="IPR036396">
    <property type="entry name" value="Cyt_P450_sf"/>
</dbReference>
<dbReference type="PROSITE" id="PS00086">
    <property type="entry name" value="CYTOCHROME_P450"/>
    <property type="match status" value="1"/>
</dbReference>
<dbReference type="Gene3D" id="1.10.630.10">
    <property type="entry name" value="Cytochrome P450"/>
    <property type="match status" value="1"/>
</dbReference>
<keyword evidence="5 7" id="KW-0408">Iron</keyword>
<evidence type="ECO:0000256" key="5">
    <source>
        <dbReference type="ARBA" id="ARBA00023004"/>
    </source>
</evidence>
<evidence type="ECO:0000256" key="2">
    <source>
        <dbReference type="ARBA" id="ARBA00010617"/>
    </source>
</evidence>
<proteinExistence type="inferred from homology"/>
<dbReference type="PANTHER" id="PTHR24305:SF157">
    <property type="entry name" value="N-ACETYLTRYPTOPHAN 6-HYDROXYLASE IVOC-RELATED"/>
    <property type="match status" value="1"/>
</dbReference>
<protein>
    <recommendedName>
        <fullName evidence="10">Cytochrome P450</fullName>
    </recommendedName>
</protein>
<dbReference type="PRINTS" id="PR00385">
    <property type="entry name" value="P450"/>
</dbReference>
<comment type="similarity">
    <text evidence="2 7">Belongs to the cytochrome P450 family.</text>
</comment>
<dbReference type="Proteomes" id="UP001305779">
    <property type="component" value="Unassembled WGS sequence"/>
</dbReference>
<dbReference type="SUPFAM" id="SSF48264">
    <property type="entry name" value="Cytochrome P450"/>
    <property type="match status" value="1"/>
</dbReference>
<evidence type="ECO:0000256" key="3">
    <source>
        <dbReference type="ARBA" id="ARBA00022723"/>
    </source>
</evidence>
<evidence type="ECO:0008006" key="10">
    <source>
        <dbReference type="Google" id="ProtNLM"/>
    </source>
</evidence>
<comment type="cofactor">
    <cofactor evidence="1">
        <name>heme</name>
        <dbReference type="ChEBI" id="CHEBI:30413"/>
    </cofactor>
</comment>
<dbReference type="InterPro" id="IPR050121">
    <property type="entry name" value="Cytochrome_P450_monoxygenase"/>
</dbReference>
<dbReference type="InterPro" id="IPR017972">
    <property type="entry name" value="Cyt_P450_CS"/>
</dbReference>
<sequence>MVLTLTTFLLTLLSIPLLQKLYTLFYNAFLHPLRTFPGPPYVWTDWYKCYNDVYLNRNWTDVLKELHEKYGDVVRVGANELHFSNPSVYNDLYSPTHRWDKDGALYRVFNQDESSFGYLTYREAKARKDILAPLFSHRATCEMQGIVKKHLDRMCEALGKREESSDMLFALRSFSLDCITTYCFAKDVHASSAEDFKHPLVEAMDAAVPAIRVLQYFNPWRKLVFGLPPWLAKLTDPNAGARVELQDMLLEQVKEFVEDPKRMEQTSNPTIYHRLLDPSNGPVPSLKSLHDEAMSLFFGGAESSGNVSMLGTWYILQNPSIESRLREELREAWPDLEDMPRLEDLEKLPYLTAVIKESLRLSPSVPVPLPRVVPPQGATLSNHPIPGGTIVGMSLRFVHQSEEIFPDPQTFNPDRWLGPDASSLNKWLVAFSKGPTNCIGQNLAMCELYMAFAALFRRFELVLDGTRSEDLTYSEGFLPFFNPRHMRAFCRPVEA</sequence>
<dbReference type="Pfam" id="PF00067">
    <property type="entry name" value="p450"/>
    <property type="match status" value="1"/>
</dbReference>
<evidence type="ECO:0000256" key="7">
    <source>
        <dbReference type="RuleBase" id="RU000461"/>
    </source>
</evidence>
<keyword evidence="4 7" id="KW-0560">Oxidoreductase</keyword>
<evidence type="ECO:0000256" key="6">
    <source>
        <dbReference type="ARBA" id="ARBA00023033"/>
    </source>
</evidence>
<keyword evidence="7" id="KW-0349">Heme</keyword>
<keyword evidence="9" id="KW-1185">Reference proteome</keyword>
<gene>
    <name evidence="8" type="ORF">PRZ48_002809</name>
</gene>
<name>A0ABR0EUT5_ZASCE</name>
<accession>A0ABR0EUT5</accession>
<reference evidence="8 9" key="1">
    <citation type="journal article" date="2023" name="G3 (Bethesda)">
        <title>A chromosome-level genome assembly of Zasmidium syzygii isolated from banana leaves.</title>
        <authorList>
            <person name="van Westerhoven A.C."/>
            <person name="Mehrabi R."/>
            <person name="Talebi R."/>
            <person name="Steentjes M.B.F."/>
            <person name="Corcolon B."/>
            <person name="Chong P.A."/>
            <person name="Kema G.H.J."/>
            <person name="Seidl M.F."/>
        </authorList>
    </citation>
    <scope>NUCLEOTIDE SEQUENCE [LARGE SCALE GENOMIC DNA]</scope>
    <source>
        <strain evidence="8 9">P124</strain>
    </source>
</reference>
<dbReference type="InterPro" id="IPR002401">
    <property type="entry name" value="Cyt_P450_E_grp-I"/>
</dbReference>
<comment type="caution">
    <text evidence="8">The sequence shown here is derived from an EMBL/GenBank/DDBJ whole genome shotgun (WGS) entry which is preliminary data.</text>
</comment>